<protein>
    <submittedName>
        <fullName evidence="1">Uncharacterized protein</fullName>
    </submittedName>
</protein>
<dbReference type="RefSeq" id="WP_076343221.1">
    <property type="nucleotide sequence ID" value="NZ_CP019082.1"/>
</dbReference>
<organism evidence="1 2">
    <name type="scientific">Paludisphaera borealis</name>
    <dbReference type="NCBI Taxonomy" id="1387353"/>
    <lineage>
        <taxon>Bacteria</taxon>
        <taxon>Pseudomonadati</taxon>
        <taxon>Planctomycetota</taxon>
        <taxon>Planctomycetia</taxon>
        <taxon>Isosphaerales</taxon>
        <taxon>Isosphaeraceae</taxon>
        <taxon>Paludisphaera</taxon>
    </lineage>
</organism>
<dbReference type="KEGG" id="pbor:BSF38_00397"/>
<reference evidence="2" key="1">
    <citation type="submission" date="2016-12" db="EMBL/GenBank/DDBJ databases">
        <title>Comparative genomics of four Isosphaeraceae planctomycetes: a common pool of plasmids and glycoside hydrolase genes.</title>
        <authorList>
            <person name="Ivanova A."/>
        </authorList>
    </citation>
    <scope>NUCLEOTIDE SEQUENCE [LARGE SCALE GENOMIC DNA]</scope>
    <source>
        <strain evidence="2">PX4</strain>
    </source>
</reference>
<name>A0A1U7CJ68_9BACT</name>
<sequence>MSRRRSRSWKPVVEAVEERQLLSLVTNIMMSNHQSFMNSVKARSMLGDSSSAAASAASTSGQKGFAPSQSSIALPENQGPQGINLMLSPRGAMTPLQYKKSLYTAKFVGNYTIGPGRFDSEALQVAIQGVGSTTNILHADIQLGLIVAKDPSIQNSGASVIFDRNINSNSSLGFNLASPSSDVDDHGRPNRFVSVSLDTNTSAGNFVEGYSQGVLEIKYKPNGKRTRGVLEQGTAVVTFKGQVYAPNIAFILRNANINP</sequence>
<gene>
    <name evidence="1" type="ORF">BSF38_00397</name>
</gene>
<dbReference type="OrthoDB" id="9889523at2"/>
<evidence type="ECO:0000313" key="2">
    <source>
        <dbReference type="Proteomes" id="UP000186309"/>
    </source>
</evidence>
<dbReference type="EMBL" id="CP019082">
    <property type="protein sequence ID" value="APW58984.1"/>
    <property type="molecule type" value="Genomic_DNA"/>
</dbReference>
<accession>A0A1U7CJ68</accession>
<proteinExistence type="predicted"/>
<dbReference type="Proteomes" id="UP000186309">
    <property type="component" value="Chromosome"/>
</dbReference>
<dbReference type="STRING" id="1387353.BSF38_00397"/>
<evidence type="ECO:0000313" key="1">
    <source>
        <dbReference type="EMBL" id="APW58984.1"/>
    </source>
</evidence>
<keyword evidence="2" id="KW-1185">Reference proteome</keyword>
<dbReference type="AlphaFoldDB" id="A0A1U7CJ68"/>